<dbReference type="EMBL" id="JAQMWT010000136">
    <property type="protein sequence ID" value="KAJ8609612.1"/>
    <property type="molecule type" value="Genomic_DNA"/>
</dbReference>
<dbReference type="PANTHER" id="PTHR40036">
    <property type="entry name" value="MACROCIN O-METHYLTRANSFERASE"/>
    <property type="match status" value="1"/>
</dbReference>
<dbReference type="PANTHER" id="PTHR40036:SF1">
    <property type="entry name" value="MACROCIN O-METHYLTRANSFERASE"/>
    <property type="match status" value="1"/>
</dbReference>
<feature type="compositionally biased region" description="Basic residues" evidence="1">
    <location>
        <begin position="290"/>
        <end position="301"/>
    </location>
</feature>
<dbReference type="InterPro" id="IPR008884">
    <property type="entry name" value="TylF_MeTrfase"/>
</dbReference>
<reference evidence="2" key="1">
    <citation type="submission" date="2023-01" db="EMBL/GenBank/DDBJ databases">
        <title>Metagenome sequencing of chrysophaentin producing Chrysophaeum taylorii.</title>
        <authorList>
            <person name="Davison J."/>
            <person name="Bewley C."/>
        </authorList>
    </citation>
    <scope>NUCLEOTIDE SEQUENCE</scope>
    <source>
        <strain evidence="2">NIES-1699</strain>
    </source>
</reference>
<protein>
    <recommendedName>
        <fullName evidence="4">Methyltransferase</fullName>
    </recommendedName>
</protein>
<evidence type="ECO:0008006" key="4">
    <source>
        <dbReference type="Google" id="ProtNLM"/>
    </source>
</evidence>
<proteinExistence type="predicted"/>
<comment type="caution">
    <text evidence="2">The sequence shown here is derived from an EMBL/GenBank/DDBJ whole genome shotgun (WGS) entry which is preliminary data.</text>
</comment>
<keyword evidence="3" id="KW-1185">Reference proteome</keyword>
<organism evidence="2 3">
    <name type="scientific">Chrysophaeum taylorii</name>
    <dbReference type="NCBI Taxonomy" id="2483200"/>
    <lineage>
        <taxon>Eukaryota</taxon>
        <taxon>Sar</taxon>
        <taxon>Stramenopiles</taxon>
        <taxon>Ochrophyta</taxon>
        <taxon>Pelagophyceae</taxon>
        <taxon>Pelagomonadales</taxon>
        <taxon>Pelagomonadaceae</taxon>
        <taxon>Chrysophaeum</taxon>
    </lineage>
</organism>
<dbReference type="AlphaFoldDB" id="A0AAD7UJW5"/>
<evidence type="ECO:0000313" key="3">
    <source>
        <dbReference type="Proteomes" id="UP001230188"/>
    </source>
</evidence>
<name>A0AAD7UJW5_9STRA</name>
<dbReference type="Pfam" id="PF05711">
    <property type="entry name" value="TylF"/>
    <property type="match status" value="1"/>
</dbReference>
<evidence type="ECO:0000313" key="2">
    <source>
        <dbReference type="EMBL" id="KAJ8609612.1"/>
    </source>
</evidence>
<dbReference type="Gene3D" id="3.40.50.150">
    <property type="entry name" value="Vaccinia Virus protein VP39"/>
    <property type="match status" value="1"/>
</dbReference>
<feature type="compositionally biased region" description="Polar residues" evidence="1">
    <location>
        <begin position="320"/>
        <end position="340"/>
    </location>
</feature>
<accession>A0AAD7UJW5</accession>
<sequence>MSALWFGLALCVRAEEDRLAASTWGFHPQGKKHQHEARRSDVENMIVHWLGHRAKGLEKLAEDCYGGVDCASRDIYEFGVYTGRSMRAIATTLNASQTPFRRMWGFDSFAGLPEESENTTRSEVAQDMWHAGDYSVAEVFGMHSYRQVKTKVLDLVSDSRACLVRGFFNESLTPALADMMRPALFVDIDCDLYVSAFQALNWLFRFRLVEPGTVFYYDDMITGGPGGEIRAHNEIVRKYGVEVNVIVPCKVFQVARIDGPRDGAQDDKDEDPGSREEVAGCAWKAGEGAHHHRYHKKHRRTPTPEATPPAENNAPFLEESPQQQTAPTDQTRQGSSSQPSSRHEARGNSLILMGFGNTGPASTLVGAFFSSDSRLKGN</sequence>
<feature type="region of interest" description="Disordered" evidence="1">
    <location>
        <begin position="287"/>
        <end position="345"/>
    </location>
</feature>
<dbReference type="InterPro" id="IPR029063">
    <property type="entry name" value="SAM-dependent_MTases_sf"/>
</dbReference>
<evidence type="ECO:0000256" key="1">
    <source>
        <dbReference type="SAM" id="MobiDB-lite"/>
    </source>
</evidence>
<dbReference type="Proteomes" id="UP001230188">
    <property type="component" value="Unassembled WGS sequence"/>
</dbReference>
<gene>
    <name evidence="2" type="ORF">CTAYLR_006268</name>
</gene>